<dbReference type="GO" id="GO:0005737">
    <property type="term" value="C:cytoplasm"/>
    <property type="evidence" value="ECO:0007669"/>
    <property type="project" value="TreeGrafter"/>
</dbReference>
<dbReference type="InterPro" id="IPR020602">
    <property type="entry name" value="GTP_CycHdrlase_I_dom"/>
</dbReference>
<dbReference type="FunFam" id="3.30.1130.10:FF:000001">
    <property type="entry name" value="GTP cyclohydrolase 1"/>
    <property type="match status" value="1"/>
</dbReference>
<comment type="similarity">
    <text evidence="5">Belongs to the GTP cyclohydrolase I family.</text>
</comment>
<evidence type="ECO:0000256" key="4">
    <source>
        <dbReference type="ARBA" id="ARBA00022801"/>
    </source>
</evidence>
<keyword evidence="5" id="KW-0479">Metal-binding</keyword>
<keyword evidence="5" id="KW-0342">GTP-binding</keyword>
<keyword evidence="5" id="KW-0547">Nucleotide-binding</keyword>
<accession>A0A975LDK0</accession>
<dbReference type="GO" id="GO:0006729">
    <property type="term" value="P:tetrahydrobiopterin biosynthetic process"/>
    <property type="evidence" value="ECO:0007669"/>
    <property type="project" value="TreeGrafter"/>
</dbReference>
<dbReference type="GO" id="GO:0005525">
    <property type="term" value="F:GTP binding"/>
    <property type="evidence" value="ECO:0007669"/>
    <property type="project" value="UniProtKB-KW"/>
</dbReference>
<comment type="subunit">
    <text evidence="5">Homopolymer.</text>
</comment>
<evidence type="ECO:0000259" key="6">
    <source>
        <dbReference type="Pfam" id="PF01227"/>
    </source>
</evidence>
<comment type="pathway">
    <text evidence="2 5">Cofactor biosynthesis; 7,8-dihydroneopterin triphosphate biosynthesis; 7,8-dihydroneopterin triphosphate from GTP: step 1/1.</text>
</comment>
<evidence type="ECO:0000256" key="3">
    <source>
        <dbReference type="ARBA" id="ARBA00022563"/>
    </source>
</evidence>
<dbReference type="AlphaFoldDB" id="A0A975LDK0"/>
<dbReference type="SUPFAM" id="SSF55620">
    <property type="entry name" value="Tetrahydrobiopterin biosynthesis enzymes-like"/>
    <property type="match status" value="1"/>
</dbReference>
<dbReference type="PANTHER" id="PTHR11109:SF7">
    <property type="entry name" value="GTP CYCLOHYDROLASE 1"/>
    <property type="match status" value="1"/>
</dbReference>
<dbReference type="NCBIfam" id="NF006826">
    <property type="entry name" value="PRK09347.1-3"/>
    <property type="match status" value="1"/>
</dbReference>
<dbReference type="PROSITE" id="PS00860">
    <property type="entry name" value="GTP_CYCLOHYDROL_1_2"/>
    <property type="match status" value="1"/>
</dbReference>
<feature type="domain" description="GTP cyclohydrolase I" evidence="6">
    <location>
        <begin position="6"/>
        <end position="175"/>
    </location>
</feature>
<dbReference type="GO" id="GO:0046654">
    <property type="term" value="P:tetrahydrofolate biosynthetic process"/>
    <property type="evidence" value="ECO:0007669"/>
    <property type="project" value="UniProtKB-UniRule"/>
</dbReference>
<dbReference type="InterPro" id="IPR018234">
    <property type="entry name" value="GTP_CycHdrlase_I_CS"/>
</dbReference>
<dbReference type="Proteomes" id="UP000682416">
    <property type="component" value="Chromosome"/>
</dbReference>
<dbReference type="HAMAP" id="MF_00223">
    <property type="entry name" value="FolE"/>
    <property type="match status" value="1"/>
</dbReference>
<dbReference type="GO" id="GO:0006730">
    <property type="term" value="P:one-carbon metabolic process"/>
    <property type="evidence" value="ECO:0007669"/>
    <property type="project" value="UniProtKB-UniRule"/>
</dbReference>
<dbReference type="Gene3D" id="3.30.1130.10">
    <property type="match status" value="1"/>
</dbReference>
<keyword evidence="5" id="KW-0862">Zinc</keyword>
<evidence type="ECO:0000256" key="2">
    <source>
        <dbReference type="ARBA" id="ARBA00005080"/>
    </source>
</evidence>
<evidence type="ECO:0000256" key="5">
    <source>
        <dbReference type="HAMAP-Rule" id="MF_00223"/>
    </source>
</evidence>
<feature type="binding site" evidence="5">
    <location>
        <position position="72"/>
    </location>
    <ligand>
        <name>Zn(2+)</name>
        <dbReference type="ChEBI" id="CHEBI:29105"/>
    </ligand>
</feature>
<sequence>MVAATRAAADLLTALGVDTHTEDTERTPERMARALADLTTPPPFTMTTFPAQGYQEMVVVNQIPFTSVCEHHLLPFQGTACVAYIPAERVVGLSKIPRLVEFCARRPQVQERMTTQIRDLLAQHLAPDGIGVLVRAEHTCMSARGVRALGATTVTRAFQGQLDNDHLTRAEFLAQAGAGS</sequence>
<proteinExistence type="inferred from homology"/>
<dbReference type="EMBL" id="CP074402">
    <property type="protein sequence ID" value="QVJ03298.1"/>
    <property type="molecule type" value="Genomic_DNA"/>
</dbReference>
<keyword evidence="4 5" id="KW-0378">Hydrolase</keyword>
<gene>
    <name evidence="5" type="primary">folE</name>
    <name evidence="7" type="ORF">KGD82_16155</name>
</gene>
<dbReference type="InterPro" id="IPR001474">
    <property type="entry name" value="GTP_CycHdrlase_I"/>
</dbReference>
<dbReference type="GO" id="GO:0008270">
    <property type="term" value="F:zinc ion binding"/>
    <property type="evidence" value="ECO:0007669"/>
    <property type="project" value="UniProtKB-UniRule"/>
</dbReference>
<organism evidence="7 8">
    <name type="scientific">Nocardiopsis eucommiae</name>
    <dbReference type="NCBI Taxonomy" id="2831970"/>
    <lineage>
        <taxon>Bacteria</taxon>
        <taxon>Bacillati</taxon>
        <taxon>Actinomycetota</taxon>
        <taxon>Actinomycetes</taxon>
        <taxon>Streptosporangiales</taxon>
        <taxon>Nocardiopsidaceae</taxon>
        <taxon>Nocardiopsis</taxon>
    </lineage>
</organism>
<keyword evidence="3 5" id="KW-0554">One-carbon metabolism</keyword>
<dbReference type="GO" id="GO:0003934">
    <property type="term" value="F:GTP cyclohydrolase I activity"/>
    <property type="evidence" value="ECO:0007669"/>
    <property type="project" value="UniProtKB-UniRule"/>
</dbReference>
<dbReference type="KEGG" id="nec:KGD82_16155"/>
<reference evidence="7" key="1">
    <citation type="submission" date="2021-05" db="EMBL/GenBank/DDBJ databases">
        <authorList>
            <person name="Kaiqin L."/>
            <person name="Jian G."/>
        </authorList>
    </citation>
    <scope>NUCLEOTIDE SEQUENCE</scope>
    <source>
        <strain evidence="7">HDS5</strain>
    </source>
</reference>
<feature type="binding site" evidence="5">
    <location>
        <position position="140"/>
    </location>
    <ligand>
        <name>Zn(2+)</name>
        <dbReference type="ChEBI" id="CHEBI:29105"/>
    </ligand>
</feature>
<keyword evidence="8" id="KW-1185">Reference proteome</keyword>
<protein>
    <recommendedName>
        <fullName evidence="5">GTP cyclohydrolase 1</fullName>
        <ecNumber evidence="5">3.5.4.16</ecNumber>
    </recommendedName>
    <alternativeName>
        <fullName evidence="5">GTP cyclohydrolase I</fullName>
        <shortName evidence="5">GTP-CH-I</shortName>
    </alternativeName>
</protein>
<evidence type="ECO:0000313" key="8">
    <source>
        <dbReference type="Proteomes" id="UP000682416"/>
    </source>
</evidence>
<dbReference type="EC" id="3.5.4.16" evidence="5"/>
<name>A0A975LDK0_9ACTN</name>
<dbReference type="Pfam" id="PF01227">
    <property type="entry name" value="GTP_cyclohydroI"/>
    <property type="match status" value="1"/>
</dbReference>
<dbReference type="PANTHER" id="PTHR11109">
    <property type="entry name" value="GTP CYCLOHYDROLASE I"/>
    <property type="match status" value="1"/>
</dbReference>
<dbReference type="InterPro" id="IPR043133">
    <property type="entry name" value="GTP-CH-I_C/QueF"/>
</dbReference>
<feature type="binding site" evidence="5">
    <location>
        <position position="69"/>
    </location>
    <ligand>
        <name>Zn(2+)</name>
        <dbReference type="ChEBI" id="CHEBI:29105"/>
    </ligand>
</feature>
<comment type="catalytic activity">
    <reaction evidence="1 5">
        <text>GTP + H2O = 7,8-dihydroneopterin 3'-triphosphate + formate + H(+)</text>
        <dbReference type="Rhea" id="RHEA:17473"/>
        <dbReference type="ChEBI" id="CHEBI:15377"/>
        <dbReference type="ChEBI" id="CHEBI:15378"/>
        <dbReference type="ChEBI" id="CHEBI:15740"/>
        <dbReference type="ChEBI" id="CHEBI:37565"/>
        <dbReference type="ChEBI" id="CHEBI:58462"/>
        <dbReference type="EC" id="3.5.4.16"/>
    </reaction>
</comment>
<evidence type="ECO:0000313" key="7">
    <source>
        <dbReference type="EMBL" id="QVJ03298.1"/>
    </source>
</evidence>
<evidence type="ECO:0000256" key="1">
    <source>
        <dbReference type="ARBA" id="ARBA00001052"/>
    </source>
</evidence>
<dbReference type="NCBIfam" id="NF006825">
    <property type="entry name" value="PRK09347.1-2"/>
    <property type="match status" value="1"/>
</dbReference>